<dbReference type="AlphaFoldDB" id="A0A8X6PIR9"/>
<proteinExistence type="predicted"/>
<evidence type="ECO:0000256" key="1">
    <source>
        <dbReference type="SAM" id="MobiDB-lite"/>
    </source>
</evidence>
<feature type="region of interest" description="Disordered" evidence="1">
    <location>
        <begin position="1"/>
        <end position="20"/>
    </location>
</feature>
<accession>A0A8X6PIR9</accession>
<dbReference type="EMBL" id="BMAW01116987">
    <property type="protein sequence ID" value="GFT73017.1"/>
    <property type="molecule type" value="Genomic_DNA"/>
</dbReference>
<comment type="caution">
    <text evidence="2">The sequence shown here is derived from an EMBL/GenBank/DDBJ whole genome shotgun (WGS) entry which is preliminary data.</text>
</comment>
<evidence type="ECO:0000313" key="3">
    <source>
        <dbReference type="Proteomes" id="UP000887013"/>
    </source>
</evidence>
<organism evidence="2 3">
    <name type="scientific">Nephila pilipes</name>
    <name type="common">Giant wood spider</name>
    <name type="synonym">Nephila maculata</name>
    <dbReference type="NCBI Taxonomy" id="299642"/>
    <lineage>
        <taxon>Eukaryota</taxon>
        <taxon>Metazoa</taxon>
        <taxon>Ecdysozoa</taxon>
        <taxon>Arthropoda</taxon>
        <taxon>Chelicerata</taxon>
        <taxon>Arachnida</taxon>
        <taxon>Araneae</taxon>
        <taxon>Araneomorphae</taxon>
        <taxon>Entelegynae</taxon>
        <taxon>Araneoidea</taxon>
        <taxon>Nephilidae</taxon>
        <taxon>Nephila</taxon>
    </lineage>
</organism>
<protein>
    <submittedName>
        <fullName evidence="2">Uncharacterized protein</fullName>
    </submittedName>
</protein>
<name>A0A8X6PIR9_NEPPI</name>
<dbReference type="Proteomes" id="UP000887013">
    <property type="component" value="Unassembled WGS sequence"/>
</dbReference>
<evidence type="ECO:0000313" key="2">
    <source>
        <dbReference type="EMBL" id="GFT73017.1"/>
    </source>
</evidence>
<sequence length="97" mass="11054">MVREDTGAPSEGNHKAFNIKDPNDLETMKNMFLCDSDEYEDMGLDESDIDEEKPLYSRARNAKDAHGAEIGVVLGLLYFAGLENRTRVNLEDLWRMD</sequence>
<reference evidence="2" key="1">
    <citation type="submission" date="2020-08" db="EMBL/GenBank/DDBJ databases">
        <title>Multicomponent nature underlies the extraordinary mechanical properties of spider dragline silk.</title>
        <authorList>
            <person name="Kono N."/>
            <person name="Nakamura H."/>
            <person name="Mori M."/>
            <person name="Yoshida Y."/>
            <person name="Ohtoshi R."/>
            <person name="Malay A.D."/>
            <person name="Moran D.A.P."/>
            <person name="Tomita M."/>
            <person name="Numata K."/>
            <person name="Arakawa K."/>
        </authorList>
    </citation>
    <scope>NUCLEOTIDE SEQUENCE</scope>
</reference>
<keyword evidence="3" id="KW-1185">Reference proteome</keyword>
<gene>
    <name evidence="2" type="ORF">NPIL_466601</name>
</gene>